<dbReference type="PANTHER" id="PTHR43562:SF1">
    <property type="entry name" value="NA(+)_H(+) ANTIPORTER YJBQ-RELATED"/>
    <property type="match status" value="1"/>
</dbReference>
<feature type="transmembrane region" description="Helical" evidence="9">
    <location>
        <begin position="173"/>
        <end position="194"/>
    </location>
</feature>
<feature type="transmembrane region" description="Helical" evidence="9">
    <location>
        <begin position="6"/>
        <end position="24"/>
    </location>
</feature>
<evidence type="ECO:0000256" key="6">
    <source>
        <dbReference type="ARBA" id="ARBA00022989"/>
    </source>
</evidence>
<gene>
    <name evidence="11" type="ORF">OM076_15455</name>
</gene>
<evidence type="ECO:0000313" key="11">
    <source>
        <dbReference type="EMBL" id="MDA0161674.1"/>
    </source>
</evidence>
<keyword evidence="12" id="KW-1185">Reference proteome</keyword>
<sequence length="406" mass="41556">MPSFSGLLIITAVAFGAPFVLGLAPRVRLPAVVLEIVAGIVVGPSVLGWVHVDQTIAVISTLGLAFLLFLAGLEIDFSRLRGRVLRLTALGYGLSFAIALVVAAGLKAAGLADAPLLVAITLAATSLGVLIPVLKDAGESTSTLGQVVIAAGSIADFGAIILLSIFFTGEGGTGATLLLIGSLLGLALVVLIAVRGAERSMRIRADLLRLQDTTAQIRVRGAMVLLVGFAAIAQSLGLEAILGAFAAGAILTLLDADEVMTHPQFRRKLEAIGFGFFIPVFFVTTGVRYDLDALLASASTVVMVPIFLAALLAVRGLPALLYRRLLGPRQALIAGLLQSTSLPFIVAATAIGLDLGVVDAATSAALIAAGLLSVVIFPATGLALLRAGAEPRTPPPVAEETPLVAM</sequence>
<keyword evidence="6 9" id="KW-1133">Transmembrane helix</keyword>
<feature type="transmembrane region" description="Helical" evidence="9">
    <location>
        <begin position="114"/>
        <end position="134"/>
    </location>
</feature>
<feature type="transmembrane region" description="Helical" evidence="9">
    <location>
        <begin position="146"/>
        <end position="167"/>
    </location>
</feature>
<feature type="transmembrane region" description="Helical" evidence="9">
    <location>
        <begin position="240"/>
        <end position="257"/>
    </location>
</feature>
<dbReference type="Gene3D" id="1.20.1530.20">
    <property type="match status" value="1"/>
</dbReference>
<dbReference type="Proteomes" id="UP001149140">
    <property type="component" value="Unassembled WGS sequence"/>
</dbReference>
<keyword evidence="8 9" id="KW-0472">Membrane</keyword>
<evidence type="ECO:0000256" key="9">
    <source>
        <dbReference type="SAM" id="Phobius"/>
    </source>
</evidence>
<feature type="transmembrane region" description="Helical" evidence="9">
    <location>
        <begin position="31"/>
        <end position="50"/>
    </location>
</feature>
<evidence type="ECO:0000256" key="3">
    <source>
        <dbReference type="ARBA" id="ARBA00022448"/>
    </source>
</evidence>
<dbReference type="GO" id="GO:0015297">
    <property type="term" value="F:antiporter activity"/>
    <property type="evidence" value="ECO:0007669"/>
    <property type="project" value="UniProtKB-KW"/>
</dbReference>
<evidence type="ECO:0000256" key="4">
    <source>
        <dbReference type="ARBA" id="ARBA00022449"/>
    </source>
</evidence>
<evidence type="ECO:0000313" key="12">
    <source>
        <dbReference type="Proteomes" id="UP001149140"/>
    </source>
</evidence>
<evidence type="ECO:0000256" key="1">
    <source>
        <dbReference type="ARBA" id="ARBA00004141"/>
    </source>
</evidence>
<keyword evidence="7" id="KW-0406">Ion transport</keyword>
<name>A0A9X3MS68_9ACTN</name>
<evidence type="ECO:0000256" key="8">
    <source>
        <dbReference type="ARBA" id="ARBA00023136"/>
    </source>
</evidence>
<feature type="domain" description="Cation/H+ exchanger transmembrane" evidence="10">
    <location>
        <begin position="17"/>
        <end position="380"/>
    </location>
</feature>
<feature type="transmembrane region" description="Helical" evidence="9">
    <location>
        <begin position="335"/>
        <end position="358"/>
    </location>
</feature>
<evidence type="ECO:0000259" key="10">
    <source>
        <dbReference type="Pfam" id="PF00999"/>
    </source>
</evidence>
<keyword evidence="3" id="KW-0813">Transport</keyword>
<dbReference type="AlphaFoldDB" id="A0A9X3MS68"/>
<feature type="transmembrane region" description="Helical" evidence="9">
    <location>
        <begin position="215"/>
        <end position="234"/>
    </location>
</feature>
<organism evidence="11 12">
    <name type="scientific">Solirubrobacter ginsenosidimutans</name>
    <dbReference type="NCBI Taxonomy" id="490573"/>
    <lineage>
        <taxon>Bacteria</taxon>
        <taxon>Bacillati</taxon>
        <taxon>Actinomycetota</taxon>
        <taxon>Thermoleophilia</taxon>
        <taxon>Solirubrobacterales</taxon>
        <taxon>Solirubrobacteraceae</taxon>
        <taxon>Solirubrobacter</taxon>
    </lineage>
</organism>
<proteinExistence type="inferred from homology"/>
<evidence type="ECO:0000256" key="5">
    <source>
        <dbReference type="ARBA" id="ARBA00022692"/>
    </source>
</evidence>
<evidence type="ECO:0000256" key="2">
    <source>
        <dbReference type="ARBA" id="ARBA00005551"/>
    </source>
</evidence>
<protein>
    <submittedName>
        <fullName evidence="11">Cation:proton antiporter</fullName>
    </submittedName>
</protein>
<dbReference type="InterPro" id="IPR006153">
    <property type="entry name" value="Cation/H_exchanger_TM"/>
</dbReference>
<comment type="caution">
    <text evidence="11">The sequence shown here is derived from an EMBL/GenBank/DDBJ whole genome shotgun (WGS) entry which is preliminary data.</text>
</comment>
<comment type="similarity">
    <text evidence="2">Belongs to the monovalent cation:proton antiporter 2 (CPA2) transporter (TC 2.A.37) family.</text>
</comment>
<dbReference type="GO" id="GO:0016020">
    <property type="term" value="C:membrane"/>
    <property type="evidence" value="ECO:0007669"/>
    <property type="project" value="UniProtKB-SubCell"/>
</dbReference>
<feature type="transmembrane region" description="Helical" evidence="9">
    <location>
        <begin position="56"/>
        <end position="75"/>
    </location>
</feature>
<dbReference type="PANTHER" id="PTHR43562">
    <property type="entry name" value="NAPA-TYPE SODIUM/HYDROGEN ANTIPORTER"/>
    <property type="match status" value="1"/>
</dbReference>
<comment type="subcellular location">
    <subcellularLocation>
        <location evidence="1">Membrane</location>
        <topology evidence="1">Multi-pass membrane protein</topology>
    </subcellularLocation>
</comment>
<dbReference type="RefSeq" id="WP_270040890.1">
    <property type="nucleotide sequence ID" value="NZ_JAPDOD010000013.1"/>
</dbReference>
<dbReference type="EMBL" id="JAPDOD010000013">
    <property type="protein sequence ID" value="MDA0161674.1"/>
    <property type="molecule type" value="Genomic_DNA"/>
</dbReference>
<keyword evidence="4" id="KW-0050">Antiport</keyword>
<evidence type="ECO:0000256" key="7">
    <source>
        <dbReference type="ARBA" id="ARBA00023065"/>
    </source>
</evidence>
<feature type="transmembrane region" description="Helical" evidence="9">
    <location>
        <begin position="364"/>
        <end position="385"/>
    </location>
</feature>
<feature type="transmembrane region" description="Helical" evidence="9">
    <location>
        <begin position="293"/>
        <end position="314"/>
    </location>
</feature>
<keyword evidence="5 9" id="KW-0812">Transmembrane</keyword>
<feature type="transmembrane region" description="Helical" evidence="9">
    <location>
        <begin position="87"/>
        <end position="108"/>
    </location>
</feature>
<accession>A0A9X3MS68</accession>
<reference evidence="11" key="1">
    <citation type="submission" date="2022-10" db="EMBL/GenBank/DDBJ databases">
        <title>The WGS of Solirubrobacter ginsenosidimutans DSM 21036.</title>
        <authorList>
            <person name="Jiang Z."/>
        </authorList>
    </citation>
    <scope>NUCLEOTIDE SEQUENCE</scope>
    <source>
        <strain evidence="11">DSM 21036</strain>
    </source>
</reference>
<dbReference type="GO" id="GO:1902600">
    <property type="term" value="P:proton transmembrane transport"/>
    <property type="evidence" value="ECO:0007669"/>
    <property type="project" value="InterPro"/>
</dbReference>
<feature type="transmembrane region" description="Helical" evidence="9">
    <location>
        <begin position="269"/>
        <end position="287"/>
    </location>
</feature>
<dbReference type="Pfam" id="PF00999">
    <property type="entry name" value="Na_H_Exchanger"/>
    <property type="match status" value="1"/>
</dbReference>
<dbReference type="InterPro" id="IPR038770">
    <property type="entry name" value="Na+/solute_symporter_sf"/>
</dbReference>